<dbReference type="Proteomes" id="UP000002748">
    <property type="component" value="Unassembled WGS sequence"/>
</dbReference>
<feature type="transmembrane region" description="Helical" evidence="10">
    <location>
        <begin position="654"/>
        <end position="676"/>
    </location>
</feature>
<name>J6EX43_TRIAS</name>
<dbReference type="GeneID" id="25985199"/>
<keyword evidence="5" id="KW-0571">Peptide transport</keyword>
<dbReference type="PANTHER" id="PTHR22601">
    <property type="entry name" value="ISP4 LIKE PROTEIN"/>
    <property type="match status" value="1"/>
</dbReference>
<evidence type="ECO:0000313" key="11">
    <source>
        <dbReference type="EMBL" id="EJT49204.1"/>
    </source>
</evidence>
<feature type="transmembrane region" description="Helical" evidence="10">
    <location>
        <begin position="723"/>
        <end position="745"/>
    </location>
</feature>
<dbReference type="GO" id="GO:0015031">
    <property type="term" value="P:protein transport"/>
    <property type="evidence" value="ECO:0007669"/>
    <property type="project" value="UniProtKB-KW"/>
</dbReference>
<sequence length="897" mass="100080">MTERSARSARSGFSQGAQDSVGAASTTAEQRALLADDKGSSIHSPAFTLRARILGEYGHHPLQDAGPLETLADRADMSDDEAVGILLNAIKEHDKDPNFSQATMRRIKELVRGPSALAPDPQWSNECKAQAAMIRYHSPYAEVRAVTDPVDDADVPVETLRAYLLGIILMGAVTSLNTTMDAMSNYLRLSTVFSTNNPGLSIGTTVMQLVLAPCGRFLAWVLPDWGITIRGKRISLNPGPWSVKEQTLATIMFSVVQGAASTYYVYLVQRLPQYYNQSWVSWGYEITLALSVQFLGFGFAGLLRRIAIYPTTMLWPSVLPTLALNGVLCQKGRTRGEQPVHGWHVSRREFFLVACTGMFLWWWIPNLVFRGLRAFNWITWIAPQNFELAVVTGFYGGMGFNPMATRADPSEIQQYASRVLAGLIIIALYWTNFAWSAYLPINAYEAFSNTGEHYNVSRIITDSHVDLDKYKTYGPAYFSASNVFSQGAWFAWYGMVVFSVLIKHWPLLRKCAAGQWATLCGRSTLYGEYDDAQTRYIRKFPEVPEWWFLLVLAISIAFGIAAVTAWPSATPWWTILAVLGISIVFVVPSQILSAVANTSVPTTVLFRTISGVWFAGRPEAAMITTVFGSAFNTGASQYVMDQKMALYAKLPPRAVFRAQLIAVLLQCFVFVGLLHWMLHKYDDGALCESGSSHYICFDTSLLYANSIMYGGLGVPNLFKLYPLLPWCFLLGAVVGIAYGVIYRCAPAIHRWAERRCPTKVYDRLHATCVSVSWMEWFDPAVSWSGALNWTGGNNLSYATNKVVLSFLFMYHIKRRYPAWWSKYNYILEAGFDAGAACAAIIITLVFDFAIHIDLAWWGNTVSQAGVDWQLWNGNASLLPIPDKGFFGLPPEQYPMNF</sequence>
<comment type="caution">
    <text evidence="11">The sequence shown here is derived from an EMBL/GenBank/DDBJ whole genome shotgun (WGS) entry which is preliminary data.</text>
</comment>
<evidence type="ECO:0000256" key="8">
    <source>
        <dbReference type="ARBA" id="ARBA00023136"/>
    </source>
</evidence>
<dbReference type="GO" id="GO:0016020">
    <property type="term" value="C:membrane"/>
    <property type="evidence" value="ECO:0007669"/>
    <property type="project" value="UniProtKB-SubCell"/>
</dbReference>
<protein>
    <recommendedName>
        <fullName evidence="13">Oligopeptide transporter</fullName>
    </recommendedName>
</protein>
<evidence type="ECO:0000256" key="2">
    <source>
        <dbReference type="ARBA" id="ARBA00008807"/>
    </source>
</evidence>
<comment type="similarity">
    <text evidence="2">Belongs to the oligopeptide OPT transporter family.</text>
</comment>
<evidence type="ECO:0000256" key="3">
    <source>
        <dbReference type="ARBA" id="ARBA00022448"/>
    </source>
</evidence>
<evidence type="ECO:0000313" key="12">
    <source>
        <dbReference type="Proteomes" id="UP000002748"/>
    </source>
</evidence>
<proteinExistence type="inferred from homology"/>
<dbReference type="RefSeq" id="XP_014180199.1">
    <property type="nucleotide sequence ID" value="XM_014324724.1"/>
</dbReference>
<feature type="transmembrane region" description="Helical" evidence="10">
    <location>
        <begin position="279"/>
        <end position="300"/>
    </location>
</feature>
<feature type="transmembrane region" description="Helical" evidence="10">
    <location>
        <begin position="483"/>
        <end position="502"/>
    </location>
</feature>
<dbReference type="AlphaFoldDB" id="J6EX43"/>
<dbReference type="Pfam" id="PF03169">
    <property type="entry name" value="OPT"/>
    <property type="match status" value="1"/>
</dbReference>
<evidence type="ECO:0000256" key="6">
    <source>
        <dbReference type="ARBA" id="ARBA00022927"/>
    </source>
</evidence>
<gene>
    <name evidence="11" type="ORF">A1Q1_01685</name>
</gene>
<dbReference type="InterPro" id="IPR004813">
    <property type="entry name" value="OPT"/>
</dbReference>
<evidence type="ECO:0000256" key="9">
    <source>
        <dbReference type="SAM" id="MobiDB-lite"/>
    </source>
</evidence>
<evidence type="ECO:0000256" key="4">
    <source>
        <dbReference type="ARBA" id="ARBA00022692"/>
    </source>
</evidence>
<dbReference type="OrthoDB" id="9986677at2759"/>
<accession>J6EX43</accession>
<dbReference type="GO" id="GO:0035673">
    <property type="term" value="F:oligopeptide transmembrane transporter activity"/>
    <property type="evidence" value="ECO:0007669"/>
    <property type="project" value="InterPro"/>
</dbReference>
<feature type="transmembrane region" description="Helical" evidence="10">
    <location>
        <begin position="162"/>
        <end position="180"/>
    </location>
</feature>
<evidence type="ECO:0000256" key="7">
    <source>
        <dbReference type="ARBA" id="ARBA00022989"/>
    </source>
</evidence>
<dbReference type="VEuPathDB" id="FungiDB:A1Q1_01685"/>
<keyword evidence="8 10" id="KW-0472">Membrane</keyword>
<feature type="transmembrane region" description="Helical" evidence="10">
    <location>
        <begin position="349"/>
        <end position="365"/>
    </location>
</feature>
<evidence type="ECO:0000256" key="1">
    <source>
        <dbReference type="ARBA" id="ARBA00004141"/>
    </source>
</evidence>
<keyword evidence="7 10" id="KW-1133">Transmembrane helix</keyword>
<keyword evidence="4 10" id="KW-0812">Transmembrane</keyword>
<keyword evidence="3" id="KW-0813">Transport</keyword>
<dbReference type="NCBIfam" id="TIGR00728">
    <property type="entry name" value="OPT_sfam"/>
    <property type="match status" value="1"/>
</dbReference>
<evidence type="ECO:0000256" key="10">
    <source>
        <dbReference type="SAM" id="Phobius"/>
    </source>
</evidence>
<dbReference type="KEGG" id="tasa:A1Q1_01685"/>
<organism evidence="11 12">
    <name type="scientific">Trichosporon asahii var. asahii (strain ATCC 90039 / CBS 2479 / JCM 2466 / KCTC 7840 / NBRC 103889/ NCYC 2677 / UAMH 7654)</name>
    <name type="common">Yeast</name>
    <dbReference type="NCBI Taxonomy" id="1186058"/>
    <lineage>
        <taxon>Eukaryota</taxon>
        <taxon>Fungi</taxon>
        <taxon>Dikarya</taxon>
        <taxon>Basidiomycota</taxon>
        <taxon>Agaricomycotina</taxon>
        <taxon>Tremellomycetes</taxon>
        <taxon>Trichosporonales</taxon>
        <taxon>Trichosporonaceae</taxon>
        <taxon>Trichosporon</taxon>
    </lineage>
</organism>
<evidence type="ECO:0008006" key="13">
    <source>
        <dbReference type="Google" id="ProtNLM"/>
    </source>
</evidence>
<feature type="transmembrane region" description="Helical" evidence="10">
    <location>
        <begin position="248"/>
        <end position="267"/>
    </location>
</feature>
<feature type="transmembrane region" description="Helical" evidence="10">
    <location>
        <begin position="572"/>
        <end position="592"/>
    </location>
</feature>
<keyword evidence="6" id="KW-0653">Protein transport</keyword>
<evidence type="ECO:0000256" key="5">
    <source>
        <dbReference type="ARBA" id="ARBA00022856"/>
    </source>
</evidence>
<feature type="region of interest" description="Disordered" evidence="9">
    <location>
        <begin position="1"/>
        <end position="26"/>
    </location>
</feature>
<dbReference type="HOGENOM" id="CLU_004965_1_0_1"/>
<feature type="transmembrane region" description="Helical" evidence="10">
    <location>
        <begin position="306"/>
        <end position="328"/>
    </location>
</feature>
<reference evidence="11 12" key="1">
    <citation type="journal article" date="2012" name="Eukaryot. Cell">
        <title>Draft genome sequence of CBS 2479, the standard type strain of Trichosporon asahii.</title>
        <authorList>
            <person name="Yang R.Y."/>
            <person name="Li H.T."/>
            <person name="Zhu H."/>
            <person name="Zhou G.P."/>
            <person name="Wang M."/>
            <person name="Wang L."/>
        </authorList>
    </citation>
    <scope>NUCLEOTIDE SEQUENCE [LARGE SCALE GENOMIC DNA]</scope>
    <source>
        <strain evidence="12">ATCC 90039 / CBS 2479 / JCM 2466 / KCTC 7840 / NCYC 2677 / UAMH 7654</strain>
    </source>
</reference>
<feature type="transmembrane region" description="Helical" evidence="10">
    <location>
        <begin position="419"/>
        <end position="438"/>
    </location>
</feature>
<dbReference type="NCBIfam" id="TIGR00727">
    <property type="entry name" value="ISP4_OPT"/>
    <property type="match status" value="1"/>
</dbReference>
<dbReference type="EMBL" id="ALBS01000177">
    <property type="protein sequence ID" value="EJT49204.1"/>
    <property type="molecule type" value="Genomic_DNA"/>
</dbReference>
<dbReference type="InterPro" id="IPR004648">
    <property type="entry name" value="Oligpept_transpt"/>
</dbReference>
<feature type="compositionally biased region" description="Polar residues" evidence="9">
    <location>
        <begin position="11"/>
        <end position="26"/>
    </location>
</feature>
<comment type="subcellular location">
    <subcellularLocation>
        <location evidence="1">Membrane</location>
        <topology evidence="1">Multi-pass membrane protein</topology>
    </subcellularLocation>
</comment>
<feature type="transmembrane region" description="Helical" evidence="10">
    <location>
        <begin position="377"/>
        <end position="398"/>
    </location>
</feature>
<feature type="transmembrane region" description="Helical" evidence="10">
    <location>
        <begin position="546"/>
        <end position="566"/>
    </location>
</feature>